<evidence type="ECO:0000256" key="4">
    <source>
        <dbReference type="ARBA" id="ARBA00023136"/>
    </source>
</evidence>
<dbReference type="EMBL" id="JBBMQS010000007">
    <property type="protein sequence ID" value="MEM5498445.1"/>
    <property type="molecule type" value="Genomic_DNA"/>
</dbReference>
<gene>
    <name evidence="6" type="ORF">WNY77_13635</name>
</gene>
<dbReference type="InterPro" id="IPR010583">
    <property type="entry name" value="MipA"/>
</dbReference>
<protein>
    <submittedName>
        <fullName evidence="6">MipA/OmpV family protein</fullName>
    </submittedName>
</protein>
<organism evidence="6 7">
    <name type="scientific">Paraglaciecola mesophila</name>
    <dbReference type="NCBI Taxonomy" id="197222"/>
    <lineage>
        <taxon>Bacteria</taxon>
        <taxon>Pseudomonadati</taxon>
        <taxon>Pseudomonadota</taxon>
        <taxon>Gammaproteobacteria</taxon>
        <taxon>Alteromonadales</taxon>
        <taxon>Alteromonadaceae</taxon>
        <taxon>Paraglaciecola</taxon>
    </lineage>
</organism>
<sequence length="292" mass="32933">MGTSSIKKLGVISILLCFFTLVKHAYADCNPSQCIEIEKWRVGIGLGAGAKTNPLVGGDAIPLVIIPDIAYYGDNLYLDNAEIGYQWMQAPTSALDTFFSVNTEKAFFTFWHPSNVLGSSGNFLSNAIGPSNASPFDDRRVSIDEVKSRKWAIDAGVRWHKRSAHSQWRITAKTDATNVHHGHQLDIGYEHYWSLNEWQVSLASTLIWKSSKLVDYYYGIDQQDNVLRELYYDASAGWQPSLALSANKKINQQWQWLIRTSVTWLHSGMTHSPLVDKEYTSTVFIGLGYVFR</sequence>
<evidence type="ECO:0000256" key="1">
    <source>
        <dbReference type="ARBA" id="ARBA00004442"/>
    </source>
</evidence>
<reference evidence="6 7" key="1">
    <citation type="submission" date="2024-03" db="EMBL/GenBank/DDBJ databases">
        <title>Community enrichment and isolation of bacterial strains for fucoidan degradation.</title>
        <authorList>
            <person name="Sichert A."/>
        </authorList>
    </citation>
    <scope>NUCLEOTIDE SEQUENCE [LARGE SCALE GENOMIC DNA]</scope>
    <source>
        <strain evidence="6 7">AS12</strain>
    </source>
</reference>
<evidence type="ECO:0000256" key="3">
    <source>
        <dbReference type="ARBA" id="ARBA00022729"/>
    </source>
</evidence>
<comment type="caution">
    <text evidence="6">The sequence shown here is derived from an EMBL/GenBank/DDBJ whole genome shotgun (WGS) entry which is preliminary data.</text>
</comment>
<dbReference type="Pfam" id="PF06629">
    <property type="entry name" value="MipA"/>
    <property type="match status" value="1"/>
</dbReference>
<evidence type="ECO:0000313" key="7">
    <source>
        <dbReference type="Proteomes" id="UP001461163"/>
    </source>
</evidence>
<keyword evidence="4" id="KW-0472">Membrane</keyword>
<keyword evidence="5" id="KW-0998">Cell outer membrane</keyword>
<dbReference type="RefSeq" id="WP_342882028.1">
    <property type="nucleotide sequence ID" value="NZ_JBBMQS010000007.1"/>
</dbReference>
<evidence type="ECO:0000256" key="2">
    <source>
        <dbReference type="ARBA" id="ARBA00005722"/>
    </source>
</evidence>
<dbReference type="Proteomes" id="UP001461163">
    <property type="component" value="Unassembled WGS sequence"/>
</dbReference>
<proteinExistence type="inferred from homology"/>
<dbReference type="PANTHER" id="PTHR38776:SF1">
    <property type="entry name" value="MLTA-INTERACTING PROTEIN-RELATED"/>
    <property type="match status" value="1"/>
</dbReference>
<evidence type="ECO:0000313" key="6">
    <source>
        <dbReference type="EMBL" id="MEM5498445.1"/>
    </source>
</evidence>
<comment type="similarity">
    <text evidence="2">Belongs to the MipA/OmpV family.</text>
</comment>
<keyword evidence="7" id="KW-1185">Reference proteome</keyword>
<name>A0ABU9SX33_9ALTE</name>
<keyword evidence="3" id="KW-0732">Signal</keyword>
<accession>A0ABU9SX33</accession>
<dbReference type="PANTHER" id="PTHR38776">
    <property type="entry name" value="MLTA-INTERACTING PROTEIN-RELATED"/>
    <property type="match status" value="1"/>
</dbReference>
<comment type="subcellular location">
    <subcellularLocation>
        <location evidence="1">Cell outer membrane</location>
    </subcellularLocation>
</comment>
<evidence type="ECO:0000256" key="5">
    <source>
        <dbReference type="ARBA" id="ARBA00023237"/>
    </source>
</evidence>